<dbReference type="Pfam" id="PF00501">
    <property type="entry name" value="AMP-binding"/>
    <property type="match status" value="1"/>
</dbReference>
<protein>
    <submittedName>
        <fullName evidence="7">Acyl-CoA synthetase</fullName>
    </submittedName>
</protein>
<evidence type="ECO:0000256" key="1">
    <source>
        <dbReference type="ARBA" id="ARBA00006432"/>
    </source>
</evidence>
<evidence type="ECO:0000259" key="6">
    <source>
        <dbReference type="Pfam" id="PF23024"/>
    </source>
</evidence>
<dbReference type="eggNOG" id="COG0318">
    <property type="taxonomic scope" value="Bacteria"/>
</dbReference>
<evidence type="ECO:0000256" key="3">
    <source>
        <dbReference type="ARBA" id="ARBA00022832"/>
    </source>
</evidence>
<dbReference type="RefSeq" id="WP_003932261.1">
    <property type="nucleotide sequence ID" value="NZ_JH814696.1"/>
</dbReference>
<gene>
    <name evidence="7" type="ORF">MVAC_23685</name>
</gene>
<dbReference type="InterPro" id="IPR040097">
    <property type="entry name" value="FAAL/FAAC"/>
</dbReference>
<dbReference type="Gene3D" id="3.40.50.12780">
    <property type="entry name" value="N-terminal domain of ligase-like"/>
    <property type="match status" value="1"/>
</dbReference>
<dbReference type="FunFam" id="3.30.300.30:FF:000016">
    <property type="entry name" value="Fatty-acid-CoA ligase FadD26"/>
    <property type="match status" value="1"/>
</dbReference>
<feature type="domain" description="AMP-dependent synthetase/ligase" evidence="5">
    <location>
        <begin position="13"/>
        <end position="426"/>
    </location>
</feature>
<evidence type="ECO:0000313" key="7">
    <source>
        <dbReference type="EMBL" id="EJZ05892.1"/>
    </source>
</evidence>
<dbReference type="NCBIfam" id="NF004509">
    <property type="entry name" value="PRK05850.1"/>
    <property type="match status" value="1"/>
</dbReference>
<reference evidence="7 8" key="1">
    <citation type="journal article" date="2012" name="J. Bacteriol.">
        <title>Complete Genome Sequence of Mycobacterium vaccae Type Strain ATCC 25954.</title>
        <authorList>
            <person name="Ho Y.S."/>
            <person name="Adroub S.A."/>
            <person name="Abadi M."/>
            <person name="Al Alwan B."/>
            <person name="Alkhateeb R."/>
            <person name="Gao G."/>
            <person name="Ragab A."/>
            <person name="Ali S."/>
            <person name="van Soolingen D."/>
            <person name="Bitter W."/>
            <person name="Pain A."/>
            <person name="Abdallah A.M."/>
        </authorList>
    </citation>
    <scope>NUCLEOTIDE SEQUENCE [LARGE SCALE GENOMIC DNA]</scope>
    <source>
        <strain evidence="7 8">ATCC 25954</strain>
    </source>
</reference>
<dbReference type="HOGENOM" id="CLU_000022_23_7_11"/>
<dbReference type="SUPFAM" id="SSF56801">
    <property type="entry name" value="Acetyl-CoA synthetase-like"/>
    <property type="match status" value="1"/>
</dbReference>
<dbReference type="AlphaFoldDB" id="K0UF55"/>
<dbReference type="Pfam" id="PF23024">
    <property type="entry name" value="AMP-dom_DIP2-like"/>
    <property type="match status" value="1"/>
</dbReference>
<comment type="caution">
    <text evidence="7">The sequence shown here is derived from an EMBL/GenBank/DDBJ whole genome shotgun (WGS) entry which is preliminary data.</text>
</comment>
<dbReference type="FunFam" id="3.40.50.12780:FF:000013">
    <property type="entry name" value="Long-chain-fatty-acid--AMP ligase FadD32"/>
    <property type="match status" value="1"/>
</dbReference>
<dbReference type="GO" id="GO:0016874">
    <property type="term" value="F:ligase activity"/>
    <property type="evidence" value="ECO:0007669"/>
    <property type="project" value="UniProtKB-KW"/>
</dbReference>
<dbReference type="PANTHER" id="PTHR22754">
    <property type="entry name" value="DISCO-INTERACTING PROTEIN 2 DIP2 -RELATED"/>
    <property type="match status" value="1"/>
</dbReference>
<organism evidence="7 8">
    <name type="scientific">Mycolicibacterium vaccae ATCC 25954</name>
    <dbReference type="NCBI Taxonomy" id="1194972"/>
    <lineage>
        <taxon>Bacteria</taxon>
        <taxon>Bacillati</taxon>
        <taxon>Actinomycetota</taxon>
        <taxon>Actinomycetes</taxon>
        <taxon>Mycobacteriales</taxon>
        <taxon>Mycobacteriaceae</taxon>
        <taxon>Mycolicibacterium</taxon>
    </lineage>
</organism>
<dbReference type="InterPro" id="IPR042099">
    <property type="entry name" value="ANL_N_sf"/>
</dbReference>
<dbReference type="InterPro" id="IPR025110">
    <property type="entry name" value="AMP-bd_C"/>
</dbReference>
<evidence type="ECO:0000313" key="8">
    <source>
        <dbReference type="Proteomes" id="UP000006072"/>
    </source>
</evidence>
<dbReference type="GO" id="GO:0071766">
    <property type="term" value="P:Actinobacterium-type cell wall biogenesis"/>
    <property type="evidence" value="ECO:0007669"/>
    <property type="project" value="UniProtKB-ARBA"/>
</dbReference>
<evidence type="ECO:0000259" key="5">
    <source>
        <dbReference type="Pfam" id="PF00501"/>
    </source>
</evidence>
<feature type="domain" description="AMP-binding enzyme C-terminal" evidence="6">
    <location>
        <begin position="474"/>
        <end position="585"/>
    </location>
</feature>
<dbReference type="EMBL" id="ALQA01000069">
    <property type="protein sequence ID" value="EJZ05892.1"/>
    <property type="molecule type" value="Genomic_DNA"/>
</dbReference>
<dbReference type="GO" id="GO:0005886">
    <property type="term" value="C:plasma membrane"/>
    <property type="evidence" value="ECO:0007669"/>
    <property type="project" value="TreeGrafter"/>
</dbReference>
<dbReference type="GO" id="GO:0006633">
    <property type="term" value="P:fatty acid biosynthetic process"/>
    <property type="evidence" value="ECO:0007669"/>
    <property type="project" value="TreeGrafter"/>
</dbReference>
<evidence type="ECO:0000256" key="2">
    <source>
        <dbReference type="ARBA" id="ARBA00022598"/>
    </source>
</evidence>
<dbReference type="PANTHER" id="PTHR22754:SF32">
    <property type="entry name" value="DISCO-INTERACTING PROTEIN 2"/>
    <property type="match status" value="1"/>
</dbReference>
<accession>K0UF55</accession>
<evidence type="ECO:0000256" key="4">
    <source>
        <dbReference type="ARBA" id="ARBA00023098"/>
    </source>
</evidence>
<keyword evidence="3" id="KW-0276">Fatty acid metabolism</keyword>
<proteinExistence type="inferred from homology"/>
<dbReference type="InterPro" id="IPR000873">
    <property type="entry name" value="AMP-dep_synth/lig_dom"/>
</dbReference>
<keyword evidence="8" id="KW-1185">Reference proteome</keyword>
<name>K0UF55_MYCVA</name>
<dbReference type="Gene3D" id="3.30.300.30">
    <property type="match status" value="1"/>
</dbReference>
<keyword evidence="2" id="KW-0436">Ligase</keyword>
<dbReference type="Proteomes" id="UP000006072">
    <property type="component" value="Unassembled WGS sequence"/>
</dbReference>
<keyword evidence="4" id="KW-0443">Lipid metabolism</keyword>
<dbReference type="InterPro" id="IPR045851">
    <property type="entry name" value="AMP-bd_C_sf"/>
</dbReference>
<sequence length="592" mass="64569">MPLLESTIPGLLAERARTQPDDVAYTFLDFDVDPEGFEETLTWSQVYHRVQVVAEELLRHGSKGDRAAILAPQGLEYIIAFYGAMTAGFIAVPLPVPAMGQLDERVNGALRDCQPVAVFTTSAVVGDIMTYVGGLAGGATPAVIEVDALDFDSPRQVEVNVGTLPKTAYLQYTSGSTRSPAGVIMTHRNVIANLEQIFTDYMSHRGGVPPQDTTLVSWLPFYHDMGLIQGVFAPLLCPPDHGETRWGRPAKIMSPVAFLQRPARWIQQLALNPHAWSAAPNFAFELSVRRTSDADLEGMDLGNVLGIISGSERIHSATIRRFNERFAKFNMPDTTVRPSYGLAEATLYVISAQIGHTPATVRFDYEKLSAGHAERCGSESGTDLVSYGAPRSSTIRIVDPETRTENPDGKIGEIWVHGDQVAMGYWRNPQQTERTFGGEIANPSEGTPVGPWLKTGDLGVISEGEMFIIGRIKDLLIVDGRNHYPDDIEATIQEITGGRVAAISVLDDTSEQLVAIAELKKKGSSEAEALDKLRAVKREVASAIKRSHSVRVADLVLVAPGSIPITTSGKIRRSACVDRYRQDEFSRLDVTT</sequence>
<dbReference type="PATRIC" id="fig|1194972.3.peg.4719"/>
<dbReference type="GO" id="GO:0070566">
    <property type="term" value="F:adenylyltransferase activity"/>
    <property type="evidence" value="ECO:0007669"/>
    <property type="project" value="TreeGrafter"/>
</dbReference>
<dbReference type="CDD" id="cd05931">
    <property type="entry name" value="FAAL"/>
    <property type="match status" value="1"/>
</dbReference>
<comment type="similarity">
    <text evidence="1">Belongs to the ATP-dependent AMP-binding enzyme family.</text>
</comment>